<sequence>MDMTMISQEKLVTLNRMRNGTDYKLRGDKAVGVEVRHDNVRRKRTEVTCRSLAPLMREGLIDFVVIVSDMTRYYEVRLTEEGEKIIRSKPR</sequence>
<organism evidence="1 2">
    <name type="scientific">Pantoea cypripedii</name>
    <name type="common">Pectobacterium cypripedii</name>
    <name type="synonym">Erwinia cypripedii</name>
    <dbReference type="NCBI Taxonomy" id="55209"/>
    <lineage>
        <taxon>Bacteria</taxon>
        <taxon>Pseudomonadati</taxon>
        <taxon>Pseudomonadota</taxon>
        <taxon>Gammaproteobacteria</taxon>
        <taxon>Enterobacterales</taxon>
        <taxon>Erwiniaceae</taxon>
        <taxon>Pantoea</taxon>
    </lineage>
</organism>
<dbReference type="EMBL" id="MLJI01000001">
    <property type="protein sequence ID" value="ORM93899.1"/>
    <property type="molecule type" value="Genomic_DNA"/>
</dbReference>
<name>A0A1X1EV33_PANCY</name>
<evidence type="ECO:0000313" key="2">
    <source>
        <dbReference type="Proteomes" id="UP000193749"/>
    </source>
</evidence>
<comment type="caution">
    <text evidence="1">The sequence shown here is derived from an EMBL/GenBank/DDBJ whole genome shotgun (WGS) entry which is preliminary data.</text>
</comment>
<dbReference type="AlphaFoldDB" id="A0A1X1EV33"/>
<dbReference type="RefSeq" id="WP_244193572.1">
    <property type="nucleotide sequence ID" value="NZ_JAGGMY010000001.1"/>
</dbReference>
<dbReference type="Proteomes" id="UP000193749">
    <property type="component" value="Unassembled WGS sequence"/>
</dbReference>
<keyword evidence="2" id="KW-1185">Reference proteome</keyword>
<evidence type="ECO:0000313" key="1">
    <source>
        <dbReference type="EMBL" id="ORM93899.1"/>
    </source>
</evidence>
<gene>
    <name evidence="1" type="ORF">HA50_11270</name>
</gene>
<reference evidence="1 2" key="1">
    <citation type="journal article" date="2017" name="Antonie Van Leeuwenhoek">
        <title>Phylogenomic resolution of the bacterial genus Pantoea and its relationship with Erwinia and Tatumella.</title>
        <authorList>
            <person name="Palmer M."/>
            <person name="Steenkamp E.T."/>
            <person name="Coetzee M.P."/>
            <person name="Chan W.Y."/>
            <person name="van Zyl E."/>
            <person name="De Maayer P."/>
            <person name="Coutinho T.A."/>
            <person name="Blom J."/>
            <person name="Smits T.H."/>
            <person name="Duffy B."/>
            <person name="Venter S.N."/>
        </authorList>
    </citation>
    <scope>NUCLEOTIDE SEQUENCE [LARGE SCALE GENOMIC DNA]</scope>
    <source>
        <strain evidence="1 2">LMG 2657</strain>
    </source>
</reference>
<protein>
    <submittedName>
        <fullName evidence="1">Uncharacterized protein</fullName>
    </submittedName>
</protein>
<proteinExistence type="predicted"/>
<accession>A0A1X1EV33</accession>